<feature type="signal peptide" evidence="1">
    <location>
        <begin position="1"/>
        <end position="19"/>
    </location>
</feature>
<feature type="domain" description="Lipid/polyisoprenoid-binding YceI-like" evidence="2">
    <location>
        <begin position="22"/>
        <end position="179"/>
    </location>
</feature>
<dbReference type="SMART" id="SM00867">
    <property type="entry name" value="YceI"/>
    <property type="match status" value="1"/>
</dbReference>
<gene>
    <name evidence="3" type="ORF">HPE63_13505</name>
</gene>
<dbReference type="RefSeq" id="WP_188314791.1">
    <property type="nucleotide sequence ID" value="NZ_JABTCG010000004.1"/>
</dbReference>
<evidence type="ECO:0000313" key="3">
    <source>
        <dbReference type="EMBL" id="MBD0851691.1"/>
    </source>
</evidence>
<evidence type="ECO:0000259" key="2">
    <source>
        <dbReference type="SMART" id="SM00867"/>
    </source>
</evidence>
<accession>A0ABR7VEG0</accession>
<sequence>MKDTMFLLLAMFASISVVAQENFTLTNESTLSVDGTSTLHDWTVTANTYQGSLILDDHVFTTISFEVDVASIVSTRGATMDKKTHNALKKDEHPKIIFIAKDVAFSEGDNQSIQGKLTIAGVGKDVVIDATIKIFEGKIQIAGDHKITLQDYNMEPPTAMFGSIVVGDDVVVNFDLIFTK</sequence>
<keyword evidence="4" id="KW-1185">Reference proteome</keyword>
<feature type="chain" id="PRO_5046541435" evidence="1">
    <location>
        <begin position="20"/>
        <end position="180"/>
    </location>
</feature>
<reference evidence="3 4" key="1">
    <citation type="submission" date="2020-05" db="EMBL/GenBank/DDBJ databases">
        <title>The draft genome sequence of Maribacter arenosus CAU 1321.</title>
        <authorList>
            <person name="Mu L."/>
        </authorList>
    </citation>
    <scope>NUCLEOTIDE SEQUENCE [LARGE SCALE GENOMIC DNA]</scope>
    <source>
        <strain evidence="3 4">CAU 1321</strain>
    </source>
</reference>
<dbReference type="Pfam" id="PF04264">
    <property type="entry name" value="YceI"/>
    <property type="match status" value="1"/>
</dbReference>
<evidence type="ECO:0000256" key="1">
    <source>
        <dbReference type="SAM" id="SignalP"/>
    </source>
</evidence>
<dbReference type="EMBL" id="JABTCG010000004">
    <property type="protein sequence ID" value="MBD0851691.1"/>
    <property type="molecule type" value="Genomic_DNA"/>
</dbReference>
<evidence type="ECO:0000313" key="4">
    <source>
        <dbReference type="Proteomes" id="UP000598350"/>
    </source>
</evidence>
<dbReference type="InterPro" id="IPR007372">
    <property type="entry name" value="Lipid/polyisoprenoid-bd_YceI"/>
</dbReference>
<dbReference type="Proteomes" id="UP000598350">
    <property type="component" value="Unassembled WGS sequence"/>
</dbReference>
<keyword evidence="1" id="KW-0732">Signal</keyword>
<proteinExistence type="predicted"/>
<comment type="caution">
    <text evidence="3">The sequence shown here is derived from an EMBL/GenBank/DDBJ whole genome shotgun (WGS) entry which is preliminary data.</text>
</comment>
<dbReference type="PANTHER" id="PTHR34406">
    <property type="entry name" value="PROTEIN YCEI"/>
    <property type="match status" value="1"/>
</dbReference>
<name>A0ABR7VEG0_9FLAO</name>
<dbReference type="InterPro" id="IPR036761">
    <property type="entry name" value="TTHA0802/YceI-like_sf"/>
</dbReference>
<dbReference type="PANTHER" id="PTHR34406:SF1">
    <property type="entry name" value="PROTEIN YCEI"/>
    <property type="match status" value="1"/>
</dbReference>
<organism evidence="3 4">
    <name type="scientific">Maribacter arenosus</name>
    <dbReference type="NCBI Taxonomy" id="1854708"/>
    <lineage>
        <taxon>Bacteria</taxon>
        <taxon>Pseudomonadati</taxon>
        <taxon>Bacteroidota</taxon>
        <taxon>Flavobacteriia</taxon>
        <taxon>Flavobacteriales</taxon>
        <taxon>Flavobacteriaceae</taxon>
        <taxon>Maribacter</taxon>
    </lineage>
</organism>
<protein>
    <submittedName>
        <fullName evidence="3">YceI family protein</fullName>
    </submittedName>
</protein>
<dbReference type="Gene3D" id="2.40.128.110">
    <property type="entry name" value="Lipid/polyisoprenoid-binding, YceI-like"/>
    <property type="match status" value="1"/>
</dbReference>
<dbReference type="SUPFAM" id="SSF101874">
    <property type="entry name" value="YceI-like"/>
    <property type="match status" value="1"/>
</dbReference>